<feature type="region of interest" description="Disordered" evidence="1">
    <location>
        <begin position="1"/>
        <end position="34"/>
    </location>
</feature>
<protein>
    <submittedName>
        <fullName evidence="4">Cytoplasmic protein</fullName>
    </submittedName>
</protein>
<sequence>MWDEDAPVLEPQETTPKPVKVPRKEREEDTIRAQ</sequence>
<feature type="compositionally biased region" description="Basic and acidic residues" evidence="1">
    <location>
        <begin position="22"/>
        <end position="34"/>
    </location>
</feature>
<dbReference type="Proteomes" id="UP000050761">
    <property type="component" value="Unassembled WGS sequence"/>
</dbReference>
<keyword evidence="3" id="KW-1185">Reference proteome</keyword>
<organism evidence="3 4">
    <name type="scientific">Heligmosomoides polygyrus</name>
    <name type="common">Parasitic roundworm</name>
    <dbReference type="NCBI Taxonomy" id="6339"/>
    <lineage>
        <taxon>Eukaryota</taxon>
        <taxon>Metazoa</taxon>
        <taxon>Ecdysozoa</taxon>
        <taxon>Nematoda</taxon>
        <taxon>Chromadorea</taxon>
        <taxon>Rhabditida</taxon>
        <taxon>Rhabditina</taxon>
        <taxon>Rhabditomorpha</taxon>
        <taxon>Strongyloidea</taxon>
        <taxon>Heligmosomidae</taxon>
        <taxon>Heligmosomoides</taxon>
    </lineage>
</organism>
<accession>A0A183FCN1</accession>
<dbReference type="AlphaFoldDB" id="A0A183FCN1"/>
<gene>
    <name evidence="2" type="ORF">HPBE_LOCUS3924</name>
</gene>
<reference evidence="4" key="2">
    <citation type="submission" date="2019-09" db="UniProtKB">
        <authorList>
            <consortium name="WormBaseParasite"/>
        </authorList>
    </citation>
    <scope>IDENTIFICATION</scope>
</reference>
<dbReference type="EMBL" id="UZAH01020110">
    <property type="protein sequence ID" value="VDO51332.1"/>
    <property type="molecule type" value="Genomic_DNA"/>
</dbReference>
<name>A0A183FCN1_HELPZ</name>
<evidence type="ECO:0000313" key="2">
    <source>
        <dbReference type="EMBL" id="VDO51332.1"/>
    </source>
</evidence>
<evidence type="ECO:0000256" key="1">
    <source>
        <dbReference type="SAM" id="MobiDB-lite"/>
    </source>
</evidence>
<proteinExistence type="predicted"/>
<reference evidence="2 3" key="1">
    <citation type="submission" date="2018-11" db="EMBL/GenBank/DDBJ databases">
        <authorList>
            <consortium name="Pathogen Informatics"/>
        </authorList>
    </citation>
    <scope>NUCLEOTIDE SEQUENCE [LARGE SCALE GENOMIC DNA]</scope>
</reference>
<evidence type="ECO:0000313" key="4">
    <source>
        <dbReference type="WBParaSite" id="HPBE_0000392301-mRNA-1"/>
    </source>
</evidence>
<evidence type="ECO:0000313" key="3">
    <source>
        <dbReference type="Proteomes" id="UP000050761"/>
    </source>
</evidence>
<dbReference type="WBParaSite" id="HPBE_0000392301-mRNA-1">
    <property type="protein sequence ID" value="HPBE_0000392301-mRNA-1"/>
    <property type="gene ID" value="HPBE_0000392301"/>
</dbReference>
<accession>A0A3P7ZP05</accession>